<dbReference type="AlphaFoldDB" id="A0A419W183"/>
<evidence type="ECO:0000259" key="2">
    <source>
        <dbReference type="Pfam" id="PF26275"/>
    </source>
</evidence>
<keyword evidence="1" id="KW-0812">Transmembrane</keyword>
<keyword evidence="1" id="KW-1133">Transmembrane helix</keyword>
<organism evidence="3 4">
    <name type="scientific">Halopiger aswanensis</name>
    <dbReference type="NCBI Taxonomy" id="148449"/>
    <lineage>
        <taxon>Archaea</taxon>
        <taxon>Methanobacteriati</taxon>
        <taxon>Methanobacteriota</taxon>
        <taxon>Stenosarchaea group</taxon>
        <taxon>Halobacteria</taxon>
        <taxon>Halobacteriales</taxon>
        <taxon>Natrialbaceae</taxon>
        <taxon>Halopiger</taxon>
    </lineage>
</organism>
<comment type="caution">
    <text evidence="3">The sequence shown here is derived from an EMBL/GenBank/DDBJ whole genome shotgun (WGS) entry which is preliminary data.</text>
</comment>
<dbReference type="EMBL" id="RAPO01000004">
    <property type="protein sequence ID" value="RKD89218.1"/>
    <property type="molecule type" value="Genomic_DNA"/>
</dbReference>
<evidence type="ECO:0000313" key="3">
    <source>
        <dbReference type="EMBL" id="RKD89218.1"/>
    </source>
</evidence>
<name>A0A419W183_9EURY</name>
<dbReference type="OrthoDB" id="200317at2157"/>
<keyword evidence="1" id="KW-0472">Membrane</keyword>
<dbReference type="Proteomes" id="UP000283805">
    <property type="component" value="Unassembled WGS sequence"/>
</dbReference>
<reference evidence="3 4" key="1">
    <citation type="submission" date="2018-09" db="EMBL/GenBank/DDBJ databases">
        <title>Genomic Encyclopedia of Archaeal and Bacterial Type Strains, Phase II (KMG-II): from individual species to whole genera.</title>
        <authorList>
            <person name="Goeker M."/>
        </authorList>
    </citation>
    <scope>NUCLEOTIDE SEQUENCE [LARGE SCALE GENOMIC DNA]</scope>
    <source>
        <strain evidence="3 4">DSM 13151</strain>
    </source>
</reference>
<keyword evidence="4" id="KW-1185">Reference proteome</keyword>
<proteinExistence type="predicted"/>
<feature type="transmembrane region" description="Helical" evidence="1">
    <location>
        <begin position="37"/>
        <end position="55"/>
    </location>
</feature>
<dbReference type="RefSeq" id="WP_120246362.1">
    <property type="nucleotide sequence ID" value="NZ_RAPO01000004.1"/>
</dbReference>
<evidence type="ECO:0000313" key="4">
    <source>
        <dbReference type="Proteomes" id="UP000283805"/>
    </source>
</evidence>
<accession>A0A419W183</accession>
<gene>
    <name evidence="3" type="ORF">ATJ93_4047</name>
</gene>
<sequence>MELTKHDGILLVYNLGVTITTGYVVQQLDVTSRPELILSAFVIALVWTIYFKFAMVERIADHPRFAGEEDDAATGSSG</sequence>
<dbReference type="Pfam" id="PF26275">
    <property type="entry name" value="DUF8074"/>
    <property type="match status" value="1"/>
</dbReference>
<feature type="transmembrane region" description="Helical" evidence="1">
    <location>
        <begin position="7"/>
        <end position="25"/>
    </location>
</feature>
<dbReference type="InterPro" id="IPR058387">
    <property type="entry name" value="DUF8074"/>
</dbReference>
<protein>
    <recommendedName>
        <fullName evidence="2">DUF8074 domain-containing protein</fullName>
    </recommendedName>
</protein>
<evidence type="ECO:0000256" key="1">
    <source>
        <dbReference type="SAM" id="Phobius"/>
    </source>
</evidence>
<feature type="domain" description="DUF8074" evidence="2">
    <location>
        <begin position="1"/>
        <end position="76"/>
    </location>
</feature>